<dbReference type="Pfam" id="PF00304">
    <property type="entry name" value="Gamma-thionin"/>
    <property type="match status" value="1"/>
</dbReference>
<sequence>MHIYSRPAYLASILVMTKEMRGLKVPSLLCLLLLMPLLLPGSEADTCSRFSRTYTVKPPECKHDPCAKACQKEGFTEGVCQIIRATPVFMRCLCKKEC</sequence>
<organism evidence="3 4">
    <name type="scientific">Triticum urartu</name>
    <name type="common">Red wild einkorn</name>
    <name type="synonym">Crithodium urartu</name>
    <dbReference type="NCBI Taxonomy" id="4572"/>
    <lineage>
        <taxon>Eukaryota</taxon>
        <taxon>Viridiplantae</taxon>
        <taxon>Streptophyta</taxon>
        <taxon>Embryophyta</taxon>
        <taxon>Tracheophyta</taxon>
        <taxon>Spermatophyta</taxon>
        <taxon>Magnoliopsida</taxon>
        <taxon>Liliopsida</taxon>
        <taxon>Poales</taxon>
        <taxon>Poaceae</taxon>
        <taxon>BOP clade</taxon>
        <taxon>Pooideae</taxon>
        <taxon>Triticodae</taxon>
        <taxon>Triticeae</taxon>
        <taxon>Triticinae</taxon>
        <taxon>Triticum</taxon>
    </lineage>
</organism>
<accession>A0A8R7PM84</accession>
<evidence type="ECO:0000313" key="4">
    <source>
        <dbReference type="Proteomes" id="UP000015106"/>
    </source>
</evidence>
<feature type="signal peptide" evidence="1">
    <location>
        <begin position="1"/>
        <end position="44"/>
    </location>
</feature>
<protein>
    <recommendedName>
        <fullName evidence="2">Knottins-like domain-containing protein</fullName>
    </recommendedName>
</protein>
<dbReference type="AlphaFoldDB" id="A0A8R7PM84"/>
<proteinExistence type="predicted"/>
<keyword evidence="1" id="KW-0732">Signal</keyword>
<reference evidence="3" key="3">
    <citation type="submission" date="2022-06" db="UniProtKB">
        <authorList>
            <consortium name="EnsemblPlants"/>
        </authorList>
    </citation>
    <scope>IDENTIFICATION</scope>
</reference>
<dbReference type="Gene3D" id="3.30.30.10">
    <property type="entry name" value="Knottin, scorpion toxin-like"/>
    <property type="match status" value="1"/>
</dbReference>
<evidence type="ECO:0000256" key="1">
    <source>
        <dbReference type="SAM" id="SignalP"/>
    </source>
</evidence>
<dbReference type="InterPro" id="IPR036574">
    <property type="entry name" value="Scorpion_toxin-like_sf"/>
</dbReference>
<keyword evidence="4" id="KW-1185">Reference proteome</keyword>
<dbReference type="InterPro" id="IPR003614">
    <property type="entry name" value="Knottins"/>
</dbReference>
<feature type="chain" id="PRO_5035732706" description="Knottins-like domain-containing protein" evidence="1">
    <location>
        <begin position="45"/>
        <end position="98"/>
    </location>
</feature>
<evidence type="ECO:0000259" key="2">
    <source>
        <dbReference type="Pfam" id="PF00304"/>
    </source>
</evidence>
<reference evidence="4" key="1">
    <citation type="journal article" date="2013" name="Nature">
        <title>Draft genome of the wheat A-genome progenitor Triticum urartu.</title>
        <authorList>
            <person name="Ling H.Q."/>
            <person name="Zhao S."/>
            <person name="Liu D."/>
            <person name="Wang J."/>
            <person name="Sun H."/>
            <person name="Zhang C."/>
            <person name="Fan H."/>
            <person name="Li D."/>
            <person name="Dong L."/>
            <person name="Tao Y."/>
            <person name="Gao C."/>
            <person name="Wu H."/>
            <person name="Li Y."/>
            <person name="Cui Y."/>
            <person name="Guo X."/>
            <person name="Zheng S."/>
            <person name="Wang B."/>
            <person name="Yu K."/>
            <person name="Liang Q."/>
            <person name="Yang W."/>
            <person name="Lou X."/>
            <person name="Chen J."/>
            <person name="Feng M."/>
            <person name="Jian J."/>
            <person name="Zhang X."/>
            <person name="Luo G."/>
            <person name="Jiang Y."/>
            <person name="Liu J."/>
            <person name="Wang Z."/>
            <person name="Sha Y."/>
            <person name="Zhang B."/>
            <person name="Wu H."/>
            <person name="Tang D."/>
            <person name="Shen Q."/>
            <person name="Xue P."/>
            <person name="Zou S."/>
            <person name="Wang X."/>
            <person name="Liu X."/>
            <person name="Wang F."/>
            <person name="Yang Y."/>
            <person name="An X."/>
            <person name="Dong Z."/>
            <person name="Zhang K."/>
            <person name="Zhang X."/>
            <person name="Luo M.C."/>
            <person name="Dvorak J."/>
            <person name="Tong Y."/>
            <person name="Wang J."/>
            <person name="Yang H."/>
            <person name="Li Z."/>
            <person name="Wang D."/>
            <person name="Zhang A."/>
            <person name="Wang J."/>
        </authorList>
    </citation>
    <scope>NUCLEOTIDE SEQUENCE</scope>
    <source>
        <strain evidence="4">cv. G1812</strain>
    </source>
</reference>
<reference evidence="3" key="2">
    <citation type="submission" date="2018-03" db="EMBL/GenBank/DDBJ databases">
        <title>The Triticum urartu genome reveals the dynamic nature of wheat genome evolution.</title>
        <authorList>
            <person name="Ling H."/>
            <person name="Ma B."/>
            <person name="Shi X."/>
            <person name="Liu H."/>
            <person name="Dong L."/>
            <person name="Sun H."/>
            <person name="Cao Y."/>
            <person name="Gao Q."/>
            <person name="Zheng S."/>
            <person name="Li Y."/>
            <person name="Yu Y."/>
            <person name="Du H."/>
            <person name="Qi M."/>
            <person name="Li Y."/>
            <person name="Yu H."/>
            <person name="Cui Y."/>
            <person name="Wang N."/>
            <person name="Chen C."/>
            <person name="Wu H."/>
            <person name="Zhao Y."/>
            <person name="Zhang J."/>
            <person name="Li Y."/>
            <person name="Zhou W."/>
            <person name="Zhang B."/>
            <person name="Hu W."/>
            <person name="Eijk M."/>
            <person name="Tang J."/>
            <person name="Witsenboer H."/>
            <person name="Zhao S."/>
            <person name="Li Z."/>
            <person name="Zhang A."/>
            <person name="Wang D."/>
            <person name="Liang C."/>
        </authorList>
    </citation>
    <scope>NUCLEOTIDE SEQUENCE [LARGE SCALE GENOMIC DNA]</scope>
    <source>
        <strain evidence="3">cv. G1812</strain>
    </source>
</reference>
<dbReference type="Proteomes" id="UP000015106">
    <property type="component" value="Chromosome 2"/>
</dbReference>
<evidence type="ECO:0000313" key="3">
    <source>
        <dbReference type="EnsemblPlants" id="TuG1812G0200006139.01.T01"/>
    </source>
</evidence>
<feature type="domain" description="Knottins-like" evidence="2">
    <location>
        <begin position="46"/>
        <end position="98"/>
    </location>
</feature>
<name>A0A8R7PM84_TRIUA</name>
<dbReference type="Gramene" id="TuG1812G0200006139.01.T01">
    <property type="protein sequence ID" value="TuG1812G0200006139.01.T01"/>
    <property type="gene ID" value="TuG1812G0200006139.01"/>
</dbReference>
<dbReference type="EnsemblPlants" id="TuG1812G0200006139.01.T01">
    <property type="protein sequence ID" value="TuG1812G0200006139.01.T01"/>
    <property type="gene ID" value="TuG1812G0200006139.01"/>
</dbReference>